<proteinExistence type="predicted"/>
<comment type="caution">
    <text evidence="2">The sequence shown here is derived from an EMBL/GenBank/DDBJ whole genome shotgun (WGS) entry which is preliminary data.</text>
</comment>
<dbReference type="CDD" id="cd08566">
    <property type="entry name" value="GDPD_AtGDE_like"/>
    <property type="match status" value="1"/>
</dbReference>
<dbReference type="Proteomes" id="UP000664698">
    <property type="component" value="Unassembled WGS sequence"/>
</dbReference>
<evidence type="ECO:0000313" key="3">
    <source>
        <dbReference type="Proteomes" id="UP000664698"/>
    </source>
</evidence>
<dbReference type="SUPFAM" id="SSF51695">
    <property type="entry name" value="PLC-like phosphodiesterases"/>
    <property type="match status" value="1"/>
</dbReference>
<evidence type="ECO:0000313" key="2">
    <source>
        <dbReference type="EMBL" id="MBN7803107.1"/>
    </source>
</evidence>
<dbReference type="InterPro" id="IPR030395">
    <property type="entry name" value="GP_PDE_dom"/>
</dbReference>
<protein>
    <submittedName>
        <fullName evidence="2">Glycerophosphodiester phosphodiesterase family protein</fullName>
    </submittedName>
</protein>
<dbReference type="PROSITE" id="PS50007">
    <property type="entry name" value="PIPLC_X_DOMAIN"/>
    <property type="match status" value="1"/>
</dbReference>
<reference evidence="2 3" key="1">
    <citation type="submission" date="2021-03" db="EMBL/GenBank/DDBJ databases">
        <title>novel species isolated from a fishpond in China.</title>
        <authorList>
            <person name="Lu H."/>
            <person name="Cai Z."/>
        </authorList>
    </citation>
    <scope>NUCLEOTIDE SEQUENCE [LARGE SCALE GENOMIC DNA]</scope>
    <source>
        <strain evidence="2 3">JCM 31546</strain>
    </source>
</reference>
<sequence>MLRPRAAQAAGDRRGVKPLSRVHLNSVWRQPAKKRHNNFKEVKSRISLIAFFLLLSVGAKAQLSQIKVRMDHPDSLVIASHRAAHEVYPENSLKSIQEAIRLGVDIIEIDVRVSADGVPFLLHDATVNRTAVFARGPLETMTSEQIRKVKLKNTDGSESDQFIPTLKEALELAKGKVYVDLDLKTEKVQYLVPIVKELAMEDQVFFFDSDWEVLDEVRRLLPEAQLMPRAYSLDDVLKAEKKFQPSMIHIDPSFYNGKTMKSCQKFGMKAWINSLGDSDRRLSANPDQKFAAELVDPGARMVQTDLVPFWVEYRGTVNGQ</sequence>
<evidence type="ECO:0000259" key="1">
    <source>
        <dbReference type="PROSITE" id="PS51704"/>
    </source>
</evidence>
<dbReference type="PANTHER" id="PTHR46211">
    <property type="entry name" value="GLYCEROPHOSPHORYL DIESTER PHOSPHODIESTERASE"/>
    <property type="match status" value="1"/>
</dbReference>
<keyword evidence="3" id="KW-1185">Reference proteome</keyword>
<dbReference type="PROSITE" id="PS51704">
    <property type="entry name" value="GP_PDE"/>
    <property type="match status" value="1"/>
</dbReference>
<dbReference type="Gene3D" id="3.20.20.190">
    <property type="entry name" value="Phosphatidylinositol (PI) phosphodiesterase"/>
    <property type="match status" value="1"/>
</dbReference>
<dbReference type="EMBL" id="JAFKCW010000005">
    <property type="protein sequence ID" value="MBN7803107.1"/>
    <property type="molecule type" value="Genomic_DNA"/>
</dbReference>
<gene>
    <name evidence="2" type="ORF">J0A67_19695</name>
</gene>
<feature type="domain" description="GP-PDE" evidence="1">
    <location>
        <begin position="76"/>
        <end position="314"/>
    </location>
</feature>
<dbReference type="PANTHER" id="PTHR46211:SF14">
    <property type="entry name" value="GLYCEROPHOSPHODIESTER PHOSPHODIESTERASE"/>
    <property type="match status" value="1"/>
</dbReference>
<accession>A0ABS3BVK0</accession>
<dbReference type="InterPro" id="IPR017946">
    <property type="entry name" value="PLC-like_Pdiesterase_TIM-brl"/>
</dbReference>
<name>A0ABS3BVK0_9BACT</name>
<dbReference type="Pfam" id="PF03009">
    <property type="entry name" value="GDPD"/>
    <property type="match status" value="1"/>
</dbReference>
<organism evidence="2 3">
    <name type="scientific">Algoriphagus aestuariicola</name>
    <dbReference type="NCBI Taxonomy" id="1852016"/>
    <lineage>
        <taxon>Bacteria</taxon>
        <taxon>Pseudomonadati</taxon>
        <taxon>Bacteroidota</taxon>
        <taxon>Cytophagia</taxon>
        <taxon>Cytophagales</taxon>
        <taxon>Cyclobacteriaceae</taxon>
        <taxon>Algoriphagus</taxon>
    </lineage>
</organism>